<gene>
    <name evidence="1" type="ORF">ACJRO7_033656</name>
</gene>
<evidence type="ECO:0000313" key="1">
    <source>
        <dbReference type="EMBL" id="KAL3729088.1"/>
    </source>
</evidence>
<keyword evidence="2" id="KW-1185">Reference proteome</keyword>
<comment type="caution">
    <text evidence="1">The sequence shown here is derived from an EMBL/GenBank/DDBJ whole genome shotgun (WGS) entry which is preliminary data.</text>
</comment>
<name>A0ABD3JNR6_EUCGL</name>
<accession>A0ABD3JNR6</accession>
<reference evidence="1 2" key="1">
    <citation type="submission" date="2024-11" db="EMBL/GenBank/DDBJ databases">
        <title>Chromosome-level genome assembly of Eucalyptus globulus Labill. provides insights into its genome evolution.</title>
        <authorList>
            <person name="Li X."/>
        </authorList>
    </citation>
    <scope>NUCLEOTIDE SEQUENCE [LARGE SCALE GENOMIC DNA]</scope>
    <source>
        <strain evidence="1">CL2024</strain>
        <tissue evidence="1">Fresh tender leaves</tissue>
    </source>
</reference>
<evidence type="ECO:0000313" key="2">
    <source>
        <dbReference type="Proteomes" id="UP001634007"/>
    </source>
</evidence>
<dbReference type="AlphaFoldDB" id="A0ABD3JNR6"/>
<sequence>MLLPPLASFSSLDGATFRLNGRWRSCVCFGRAADRRRRDAPVWGATEREEWGYDRGSALSVAAKAGLSEDVRAGDGFEGVLELRRTCDYG</sequence>
<dbReference type="EMBL" id="JBJKBG010000008">
    <property type="protein sequence ID" value="KAL3729088.1"/>
    <property type="molecule type" value="Genomic_DNA"/>
</dbReference>
<dbReference type="Proteomes" id="UP001634007">
    <property type="component" value="Unassembled WGS sequence"/>
</dbReference>
<proteinExistence type="predicted"/>
<organism evidence="1 2">
    <name type="scientific">Eucalyptus globulus</name>
    <name type="common">Tasmanian blue gum</name>
    <dbReference type="NCBI Taxonomy" id="34317"/>
    <lineage>
        <taxon>Eukaryota</taxon>
        <taxon>Viridiplantae</taxon>
        <taxon>Streptophyta</taxon>
        <taxon>Embryophyta</taxon>
        <taxon>Tracheophyta</taxon>
        <taxon>Spermatophyta</taxon>
        <taxon>Magnoliopsida</taxon>
        <taxon>eudicotyledons</taxon>
        <taxon>Gunneridae</taxon>
        <taxon>Pentapetalae</taxon>
        <taxon>rosids</taxon>
        <taxon>malvids</taxon>
        <taxon>Myrtales</taxon>
        <taxon>Myrtaceae</taxon>
        <taxon>Myrtoideae</taxon>
        <taxon>Eucalypteae</taxon>
        <taxon>Eucalyptus</taxon>
    </lineage>
</organism>
<protein>
    <submittedName>
        <fullName evidence="1">Uncharacterized protein</fullName>
    </submittedName>
</protein>